<sequence>MATPIKVLVTGFGPFLDIKTNPSHLLTLNLPATLLSTSHTPITLIIPPTYIPAAYHAIHTQIPSLIAQHDPDIVLHIGLAVDREYFAVEKSAQREGYHEIPDVERKVVTRGENRTWFGGKKEGPDVLVSGVELEGVVEAWWGGCKGLGMEGKKGGEVVRGKGKAGKGEKGRKGVDVRLSDDVGTYVCGFMYYVGLLEMQRRKGRRDVVFLHIPMLEGDEEVSIGVAVVERLIVAIVDAWEYR</sequence>
<protein>
    <submittedName>
        <fullName evidence="5">Peptidase C15, pyroglutamyl peptidase I-like protein</fullName>
    </submittedName>
</protein>
<evidence type="ECO:0000313" key="5">
    <source>
        <dbReference type="EMBL" id="PVH96999.1"/>
    </source>
</evidence>
<organism evidence="5 6">
    <name type="scientific">Periconia macrospinosa</name>
    <dbReference type="NCBI Taxonomy" id="97972"/>
    <lineage>
        <taxon>Eukaryota</taxon>
        <taxon>Fungi</taxon>
        <taxon>Dikarya</taxon>
        <taxon>Ascomycota</taxon>
        <taxon>Pezizomycotina</taxon>
        <taxon>Dothideomycetes</taxon>
        <taxon>Pleosporomycetidae</taxon>
        <taxon>Pleosporales</taxon>
        <taxon>Massarineae</taxon>
        <taxon>Periconiaceae</taxon>
        <taxon>Periconia</taxon>
    </lineage>
</organism>
<keyword evidence="6" id="KW-1185">Reference proteome</keyword>
<evidence type="ECO:0000256" key="2">
    <source>
        <dbReference type="ARBA" id="ARBA00022670"/>
    </source>
</evidence>
<evidence type="ECO:0000256" key="3">
    <source>
        <dbReference type="ARBA" id="ARBA00022801"/>
    </source>
</evidence>
<dbReference type="Gene3D" id="3.40.630.20">
    <property type="entry name" value="Peptidase C15, pyroglutamyl peptidase I-like"/>
    <property type="match status" value="1"/>
</dbReference>
<proteinExistence type="inferred from homology"/>
<name>A0A2V1DIC9_9PLEO</name>
<keyword evidence="2" id="KW-0645">Protease</keyword>
<dbReference type="Pfam" id="PF01470">
    <property type="entry name" value="Peptidase_C15"/>
    <property type="match status" value="1"/>
</dbReference>
<dbReference type="SUPFAM" id="SSF53182">
    <property type="entry name" value="Pyrrolidone carboxyl peptidase (pyroglutamate aminopeptidase)"/>
    <property type="match status" value="1"/>
</dbReference>
<dbReference type="Proteomes" id="UP000244855">
    <property type="component" value="Unassembled WGS sequence"/>
</dbReference>
<dbReference type="PANTHER" id="PTHR23402:SF1">
    <property type="entry name" value="PYROGLUTAMYL-PEPTIDASE I"/>
    <property type="match status" value="1"/>
</dbReference>
<dbReference type="InterPro" id="IPR036440">
    <property type="entry name" value="Peptidase_C15-like_sf"/>
</dbReference>
<dbReference type="GO" id="GO:0008234">
    <property type="term" value="F:cysteine-type peptidase activity"/>
    <property type="evidence" value="ECO:0007669"/>
    <property type="project" value="UniProtKB-KW"/>
</dbReference>
<evidence type="ECO:0000313" key="6">
    <source>
        <dbReference type="Proteomes" id="UP000244855"/>
    </source>
</evidence>
<evidence type="ECO:0000256" key="4">
    <source>
        <dbReference type="ARBA" id="ARBA00022807"/>
    </source>
</evidence>
<dbReference type="AlphaFoldDB" id="A0A2V1DIC9"/>
<accession>A0A2V1DIC9</accession>
<evidence type="ECO:0000256" key="1">
    <source>
        <dbReference type="ARBA" id="ARBA00006641"/>
    </source>
</evidence>
<dbReference type="OrthoDB" id="407146at2759"/>
<dbReference type="EMBL" id="KZ805448">
    <property type="protein sequence ID" value="PVH96999.1"/>
    <property type="molecule type" value="Genomic_DNA"/>
</dbReference>
<comment type="similarity">
    <text evidence="1">Belongs to the peptidase C15 family.</text>
</comment>
<reference evidence="5 6" key="1">
    <citation type="journal article" date="2018" name="Sci. Rep.">
        <title>Comparative genomics provides insights into the lifestyle and reveals functional heterogeneity of dark septate endophytic fungi.</title>
        <authorList>
            <person name="Knapp D.G."/>
            <person name="Nemeth J.B."/>
            <person name="Barry K."/>
            <person name="Hainaut M."/>
            <person name="Henrissat B."/>
            <person name="Johnson J."/>
            <person name="Kuo A."/>
            <person name="Lim J.H.P."/>
            <person name="Lipzen A."/>
            <person name="Nolan M."/>
            <person name="Ohm R.A."/>
            <person name="Tamas L."/>
            <person name="Grigoriev I.V."/>
            <person name="Spatafora J.W."/>
            <person name="Nagy L.G."/>
            <person name="Kovacs G.M."/>
        </authorList>
    </citation>
    <scope>NUCLEOTIDE SEQUENCE [LARGE SCALE GENOMIC DNA]</scope>
    <source>
        <strain evidence="5 6">DSE2036</strain>
    </source>
</reference>
<keyword evidence="4" id="KW-0788">Thiol protease</keyword>
<dbReference type="GO" id="GO:0006508">
    <property type="term" value="P:proteolysis"/>
    <property type="evidence" value="ECO:0007669"/>
    <property type="project" value="UniProtKB-KW"/>
</dbReference>
<keyword evidence="3" id="KW-0378">Hydrolase</keyword>
<dbReference type="InterPro" id="IPR016125">
    <property type="entry name" value="Peptidase_C15-like"/>
</dbReference>
<dbReference type="PANTHER" id="PTHR23402">
    <property type="entry name" value="PROTEASE FAMILY C15 PYROGLUTAMYL-PEPTIDASE I-RELATED"/>
    <property type="match status" value="1"/>
</dbReference>
<gene>
    <name evidence="5" type="ORF">DM02DRAFT_730841</name>
</gene>